<protein>
    <recommendedName>
        <fullName evidence="3">Flagellar hook-length control protein FliK</fullName>
    </recommendedName>
</protein>
<reference evidence="1 2" key="1">
    <citation type="submission" date="2019-03" db="EMBL/GenBank/DDBJ databases">
        <authorList>
            <person name="He R.-H."/>
        </authorList>
    </citation>
    <scope>NUCLEOTIDE SEQUENCE [LARGE SCALE GENOMIC DNA]</scope>
    <source>
        <strain evidence="2">SH 714</strain>
    </source>
</reference>
<dbReference type="EMBL" id="SOPW01000004">
    <property type="protein sequence ID" value="TFB23227.1"/>
    <property type="molecule type" value="Genomic_DNA"/>
</dbReference>
<dbReference type="OrthoDB" id="2351076at2"/>
<comment type="caution">
    <text evidence="1">The sequence shown here is derived from an EMBL/GenBank/DDBJ whole genome shotgun (WGS) entry which is preliminary data.</text>
</comment>
<sequence length="617" mass="70126">MKQVNRMIPTTKLDHRQSNTLTLKEGQVVTGRVMKFFPGNKAVINLSGHQVVAQLDASLQANQNYLLQVKGISPAVQLQVVHQQSVASYDEAAQTLLNLSGVKASKAEHALLANMLKQQLPLQTNNIDSLIQLAKANHVPNQQQILSEMVQRQLPLNQEVFNSIHQRINQPLAFTQIVDQLQTQIQQSGQSQELCQLSNRLDLLSSKSISNQKLLESFVFQTLKEVGQGSHTTFQMLQKAGLVSNQMTYQEWSNTWSNWAKQNKIQLSAGSQQSSLPPLPFNYSANQIAESISQLSQQQFINDPKQLQLMKSIAQQLVQVQNSSVNSYQQNLLSRGLDSTLWNQMSAKLPDHIQPVMQQLQSFVSNQNWNQVQQLLQSSDGQQLLNQINQLINSQVSSTEQRGLSFWQSMVSLNSPQNVDFNLSHIKSFLQMTQAEASPNQDYPSLSSLIRSVQGQTNQTAFNESLQQMNQIINSIHLSNTDISQRDLTSFTIQFPKDMFNLNQDLFMEFEGKKQEDGTIHPKQCRVIFYLDLPNLNETIMDMHVQNGHVDLSVYHDQPEHLRLLTKPLIASLNDKLQKQDYSSVQVQFKSIHEEHNKEKSIKYTSNEWQQGVDFRI</sequence>
<organism evidence="1 2">
    <name type="scientific">Filobacillus milosensis</name>
    <dbReference type="NCBI Taxonomy" id="94137"/>
    <lineage>
        <taxon>Bacteria</taxon>
        <taxon>Bacillati</taxon>
        <taxon>Bacillota</taxon>
        <taxon>Bacilli</taxon>
        <taxon>Bacillales</taxon>
        <taxon>Bacillaceae</taxon>
        <taxon>Filobacillus</taxon>
    </lineage>
</organism>
<dbReference type="AlphaFoldDB" id="A0A4Y8IP34"/>
<accession>A0A4Y8IP34</accession>
<evidence type="ECO:0000313" key="1">
    <source>
        <dbReference type="EMBL" id="TFB23227.1"/>
    </source>
</evidence>
<dbReference type="RefSeq" id="WP_134339299.1">
    <property type="nucleotide sequence ID" value="NZ_SOPW01000004.1"/>
</dbReference>
<proteinExistence type="predicted"/>
<evidence type="ECO:0000313" key="2">
    <source>
        <dbReference type="Proteomes" id="UP000297975"/>
    </source>
</evidence>
<keyword evidence="2" id="KW-1185">Reference proteome</keyword>
<dbReference type="Proteomes" id="UP000297975">
    <property type="component" value="Unassembled WGS sequence"/>
</dbReference>
<gene>
    <name evidence="1" type="ORF">E3U55_05260</name>
</gene>
<name>A0A4Y8IP34_9BACI</name>
<evidence type="ECO:0008006" key="3">
    <source>
        <dbReference type="Google" id="ProtNLM"/>
    </source>
</evidence>